<evidence type="ECO:0000256" key="1">
    <source>
        <dbReference type="ARBA" id="ARBA00023002"/>
    </source>
</evidence>
<feature type="transmembrane region" description="Helical" evidence="2">
    <location>
        <begin position="151"/>
        <end position="168"/>
    </location>
</feature>
<dbReference type="STRING" id="436010.A0A166P816"/>
<dbReference type="AlphaFoldDB" id="A0A166P816"/>
<dbReference type="Gene3D" id="3.20.20.100">
    <property type="entry name" value="NADP-dependent oxidoreductase domain"/>
    <property type="match status" value="1"/>
</dbReference>
<evidence type="ECO:0000259" key="3">
    <source>
        <dbReference type="Pfam" id="PF00248"/>
    </source>
</evidence>
<keyword evidence="2" id="KW-0812">Transmembrane</keyword>
<dbReference type="OrthoDB" id="48988at2759"/>
<keyword evidence="1" id="KW-0560">Oxidoreductase</keyword>
<dbReference type="PANTHER" id="PTHR43364:SF4">
    <property type="entry name" value="NAD(P)-LINKED OXIDOREDUCTASE SUPERFAMILY PROTEIN"/>
    <property type="match status" value="1"/>
</dbReference>
<dbReference type="Proteomes" id="UP000076532">
    <property type="component" value="Unassembled WGS sequence"/>
</dbReference>
<dbReference type="Pfam" id="PF00248">
    <property type="entry name" value="Aldo_ket_red"/>
    <property type="match status" value="1"/>
</dbReference>
<keyword evidence="2" id="KW-1133">Transmembrane helix</keyword>
<feature type="non-terminal residue" evidence="4">
    <location>
        <position position="1"/>
    </location>
</feature>
<name>A0A166P816_9AGAM</name>
<organism evidence="4 5">
    <name type="scientific">Athelia psychrophila</name>
    <dbReference type="NCBI Taxonomy" id="1759441"/>
    <lineage>
        <taxon>Eukaryota</taxon>
        <taxon>Fungi</taxon>
        <taxon>Dikarya</taxon>
        <taxon>Basidiomycota</taxon>
        <taxon>Agaricomycotina</taxon>
        <taxon>Agaricomycetes</taxon>
        <taxon>Agaricomycetidae</taxon>
        <taxon>Atheliales</taxon>
        <taxon>Atheliaceae</taxon>
        <taxon>Athelia</taxon>
    </lineage>
</organism>
<gene>
    <name evidence="4" type="ORF">FIBSPDRAFT_733362</name>
</gene>
<protein>
    <submittedName>
        <fullName evidence="4">Aldo/keto reductase</fullName>
    </submittedName>
</protein>
<dbReference type="InterPro" id="IPR050523">
    <property type="entry name" value="AKR_Detox_Biosynth"/>
</dbReference>
<dbReference type="GO" id="GO:0016491">
    <property type="term" value="F:oxidoreductase activity"/>
    <property type="evidence" value="ECO:0007669"/>
    <property type="project" value="UniProtKB-KW"/>
</dbReference>
<dbReference type="PANTHER" id="PTHR43364">
    <property type="entry name" value="NADH-SPECIFIC METHYLGLYOXAL REDUCTASE-RELATED"/>
    <property type="match status" value="1"/>
</dbReference>
<reference evidence="4 5" key="1">
    <citation type="journal article" date="2016" name="Mol. Biol. Evol.">
        <title>Comparative Genomics of Early-Diverging Mushroom-Forming Fungi Provides Insights into the Origins of Lignocellulose Decay Capabilities.</title>
        <authorList>
            <person name="Nagy L.G."/>
            <person name="Riley R."/>
            <person name="Tritt A."/>
            <person name="Adam C."/>
            <person name="Daum C."/>
            <person name="Floudas D."/>
            <person name="Sun H."/>
            <person name="Yadav J.S."/>
            <person name="Pangilinan J."/>
            <person name="Larsson K.H."/>
            <person name="Matsuura K."/>
            <person name="Barry K."/>
            <person name="Labutti K."/>
            <person name="Kuo R."/>
            <person name="Ohm R.A."/>
            <person name="Bhattacharya S.S."/>
            <person name="Shirouzu T."/>
            <person name="Yoshinaga Y."/>
            <person name="Martin F.M."/>
            <person name="Grigoriev I.V."/>
            <person name="Hibbett D.S."/>
        </authorList>
    </citation>
    <scope>NUCLEOTIDE SEQUENCE [LARGE SCALE GENOMIC DNA]</scope>
    <source>
        <strain evidence="4 5">CBS 109695</strain>
    </source>
</reference>
<dbReference type="InterPro" id="IPR023210">
    <property type="entry name" value="NADP_OxRdtase_dom"/>
</dbReference>
<dbReference type="EMBL" id="KV417518">
    <property type="protein sequence ID" value="KZP25816.1"/>
    <property type="molecule type" value="Genomic_DNA"/>
</dbReference>
<feature type="domain" description="NADP-dependent oxidoreductase" evidence="3">
    <location>
        <begin position="2"/>
        <end position="133"/>
    </location>
</feature>
<evidence type="ECO:0000256" key="2">
    <source>
        <dbReference type="SAM" id="Phobius"/>
    </source>
</evidence>
<accession>A0A166P816</accession>
<keyword evidence="2" id="KW-0472">Membrane</keyword>
<dbReference type="InterPro" id="IPR036812">
    <property type="entry name" value="NAD(P)_OxRdtase_dom_sf"/>
</dbReference>
<evidence type="ECO:0000313" key="4">
    <source>
        <dbReference type="EMBL" id="KZP25816.1"/>
    </source>
</evidence>
<proteinExistence type="predicted"/>
<keyword evidence="5" id="KW-1185">Reference proteome</keyword>
<dbReference type="SUPFAM" id="SSF51430">
    <property type="entry name" value="NAD(P)-linked oxidoreductase"/>
    <property type="match status" value="1"/>
</dbReference>
<sequence>NQRGLSRKHIFESVAHSLRCLELDYLDVLQCEISHADAPDGHWFDDSTPIEETMRALHDVVQTGHARYIRMSSGYAWQFHMMQNYVISNGLTPFISMQYHYCMLCRKEEVRAPPLDWRSHFGVGSVPWSPLARVPDLSPARGRRQQKGRSIFLLFSSLLFSVYLRKMIEYLMIDYNQYPWDVTEQSERQRDRWSVRARCFSAQIANPRCIADLATR</sequence>
<evidence type="ECO:0000313" key="5">
    <source>
        <dbReference type="Proteomes" id="UP000076532"/>
    </source>
</evidence>